<comment type="similarity">
    <text evidence="2">Belongs to the GerABKC lipoprotein family.</text>
</comment>
<keyword evidence="4" id="KW-0732">Signal</keyword>
<evidence type="ECO:0000256" key="7">
    <source>
        <dbReference type="ARBA" id="ARBA00023288"/>
    </source>
</evidence>
<proteinExistence type="inferred from homology"/>
<evidence type="ECO:0000313" key="11">
    <source>
        <dbReference type="Proteomes" id="UP000608071"/>
    </source>
</evidence>
<dbReference type="PROSITE" id="PS51257">
    <property type="entry name" value="PROKAR_LIPOPROTEIN"/>
    <property type="match status" value="1"/>
</dbReference>
<reference evidence="10 11" key="1">
    <citation type="submission" date="2020-08" db="EMBL/GenBank/DDBJ databases">
        <title>A Genomic Blueprint of the Chicken Gut Microbiome.</title>
        <authorList>
            <person name="Gilroy R."/>
            <person name="Ravi A."/>
            <person name="Getino M."/>
            <person name="Pursley I."/>
            <person name="Horton D.L."/>
            <person name="Alikhan N.-F."/>
            <person name="Baker D."/>
            <person name="Gharbi K."/>
            <person name="Hall N."/>
            <person name="Watson M."/>
            <person name="Adriaenssens E.M."/>
            <person name="Foster-Nyarko E."/>
            <person name="Jarju S."/>
            <person name="Secka A."/>
            <person name="Antonio M."/>
            <person name="Oren A."/>
            <person name="Chaudhuri R."/>
            <person name="La Ragione R.M."/>
            <person name="Hildebrand F."/>
            <person name="Pallen M.J."/>
        </authorList>
    </citation>
    <scope>NUCLEOTIDE SEQUENCE [LARGE SCALE GENOMIC DNA]</scope>
    <source>
        <strain evidence="10 11">Sa2BVA9</strain>
    </source>
</reference>
<evidence type="ECO:0000256" key="6">
    <source>
        <dbReference type="ARBA" id="ARBA00023139"/>
    </source>
</evidence>
<comment type="caution">
    <text evidence="10">The sequence shown here is derived from an EMBL/GenBank/DDBJ whole genome shotgun (WGS) entry which is preliminary data.</text>
</comment>
<keyword evidence="5" id="KW-0472">Membrane</keyword>
<dbReference type="PANTHER" id="PTHR35789:SF1">
    <property type="entry name" value="SPORE GERMINATION PROTEIN B3"/>
    <property type="match status" value="1"/>
</dbReference>
<dbReference type="NCBIfam" id="TIGR02887">
    <property type="entry name" value="spore_ger_x_C"/>
    <property type="match status" value="1"/>
</dbReference>
<keyword evidence="11" id="KW-1185">Reference proteome</keyword>
<dbReference type="RefSeq" id="WP_191800683.1">
    <property type="nucleotide sequence ID" value="NZ_JACSQL010000005.1"/>
</dbReference>
<accession>A0ABR8SZX2</accession>
<evidence type="ECO:0000313" key="10">
    <source>
        <dbReference type="EMBL" id="MBD7969055.1"/>
    </source>
</evidence>
<gene>
    <name evidence="10" type="ORF">H9647_13340</name>
</gene>
<dbReference type="InterPro" id="IPR008844">
    <property type="entry name" value="Spore_GerAC-like"/>
</dbReference>
<evidence type="ECO:0000256" key="5">
    <source>
        <dbReference type="ARBA" id="ARBA00023136"/>
    </source>
</evidence>
<evidence type="ECO:0000256" key="2">
    <source>
        <dbReference type="ARBA" id="ARBA00007886"/>
    </source>
</evidence>
<evidence type="ECO:0000259" key="9">
    <source>
        <dbReference type="Pfam" id="PF25198"/>
    </source>
</evidence>
<keyword evidence="6" id="KW-0564">Palmitate</keyword>
<evidence type="ECO:0000259" key="8">
    <source>
        <dbReference type="Pfam" id="PF05504"/>
    </source>
</evidence>
<sequence length="426" mass="46283">MTRTRKGHKEMKHKISKVLILVFLTSMLSGCWDAIELNERLIITGLAFDPGEEQGIYHISFQGAVSTEISGGGGQGATPVFVFSGEGRTLQEVLSKMSQGVPKIISLSHVSVLIISDALAEQVGIGEFIDFVERDPKTRITMQVLIARETSAKNILTVTSPISSLTANNLVQKMNFTNRDYSHNFPSQIDDVIRGMVVPGGGPTISGAVIKANKAAENEIDNGNMAESGSSKENVSTVLVPTFVSIDGVALFKGDKLVGWTEGDEGLGLSMIRNKAKGSAINITCPEDGTGTIAINMNFSKSKVKGKIKDGRPSFSIDIKQKGVISEASCPVILNSGDVIQTYEKTWNEKTKEIILSTIEKAQKSGTDVLEFGRVLEKDRSAQYKEWKEAEDWGEFFSRSKVEVNVQSIIIHTQTRTNPYSTGGED</sequence>
<dbReference type="InterPro" id="IPR038501">
    <property type="entry name" value="Spore_GerAC_C_sf"/>
</dbReference>
<evidence type="ECO:0000256" key="4">
    <source>
        <dbReference type="ARBA" id="ARBA00022729"/>
    </source>
</evidence>
<dbReference type="Gene3D" id="3.30.300.210">
    <property type="entry name" value="Nutrient germinant receptor protein C, domain 3"/>
    <property type="match status" value="1"/>
</dbReference>
<keyword evidence="3" id="KW-0309">Germination</keyword>
<comment type="subcellular location">
    <subcellularLocation>
        <location evidence="1">Membrane</location>
        <topology evidence="1">Lipid-anchor</topology>
    </subcellularLocation>
</comment>
<dbReference type="Proteomes" id="UP000608071">
    <property type="component" value="Unassembled WGS sequence"/>
</dbReference>
<feature type="domain" description="Spore germination protein N-terminal" evidence="9">
    <location>
        <begin position="33"/>
        <end position="205"/>
    </location>
</feature>
<keyword evidence="7" id="KW-0449">Lipoprotein</keyword>
<dbReference type="InterPro" id="IPR057336">
    <property type="entry name" value="GerAC_N"/>
</dbReference>
<dbReference type="EMBL" id="JACSQL010000005">
    <property type="protein sequence ID" value="MBD7969055.1"/>
    <property type="molecule type" value="Genomic_DNA"/>
</dbReference>
<protein>
    <submittedName>
        <fullName evidence="10">Ger(X)C family spore germination protein</fullName>
    </submittedName>
</protein>
<feature type="domain" description="Spore germination GerAC-like C-terminal" evidence="8">
    <location>
        <begin position="247"/>
        <end position="413"/>
    </location>
</feature>
<organism evidence="10 11">
    <name type="scientific">Paenibacillus gallinarum</name>
    <dbReference type="NCBI Taxonomy" id="2762232"/>
    <lineage>
        <taxon>Bacteria</taxon>
        <taxon>Bacillati</taxon>
        <taxon>Bacillota</taxon>
        <taxon>Bacilli</taxon>
        <taxon>Bacillales</taxon>
        <taxon>Paenibacillaceae</taxon>
        <taxon>Paenibacillus</taxon>
    </lineage>
</organism>
<name>A0ABR8SZX2_9BACL</name>
<dbReference type="Pfam" id="PF25198">
    <property type="entry name" value="Spore_GerAC_N"/>
    <property type="match status" value="1"/>
</dbReference>
<evidence type="ECO:0000256" key="3">
    <source>
        <dbReference type="ARBA" id="ARBA00022544"/>
    </source>
</evidence>
<dbReference type="InterPro" id="IPR046953">
    <property type="entry name" value="Spore_GerAC-like_C"/>
</dbReference>
<evidence type="ECO:0000256" key="1">
    <source>
        <dbReference type="ARBA" id="ARBA00004635"/>
    </source>
</evidence>
<dbReference type="PANTHER" id="PTHR35789">
    <property type="entry name" value="SPORE GERMINATION PROTEIN B3"/>
    <property type="match status" value="1"/>
</dbReference>
<dbReference type="Pfam" id="PF05504">
    <property type="entry name" value="Spore_GerAC"/>
    <property type="match status" value="1"/>
</dbReference>